<dbReference type="GO" id="GO:0043527">
    <property type="term" value="C:tRNA methyltransferase complex"/>
    <property type="evidence" value="ECO:0007669"/>
    <property type="project" value="TreeGrafter"/>
</dbReference>
<dbReference type="Pfam" id="PF02390">
    <property type="entry name" value="Methyltransf_4"/>
    <property type="match status" value="1"/>
</dbReference>
<keyword evidence="4 9" id="KW-0808">Transferase</keyword>
<gene>
    <name evidence="9" type="primary">trmB</name>
    <name evidence="10" type="ORF">WN59_03075</name>
</gene>
<protein>
    <recommendedName>
        <fullName evidence="9">tRNA (guanine-N(7)-)-methyltransferase</fullName>
        <ecNumber evidence="9">2.1.1.33</ecNumber>
    </recommendedName>
    <alternativeName>
        <fullName evidence="9">tRNA (guanine(46)-N(7))-methyltransferase</fullName>
    </alternativeName>
    <alternativeName>
        <fullName evidence="9">tRNA(m7G46)-methyltransferase</fullName>
    </alternativeName>
</protein>
<feature type="binding site" evidence="9">
    <location>
        <position position="68"/>
    </location>
    <ligand>
        <name>S-adenosyl-L-methionine</name>
        <dbReference type="ChEBI" id="CHEBI:59789"/>
    </ligand>
</feature>
<dbReference type="InterPro" id="IPR003358">
    <property type="entry name" value="tRNA_(Gua-N-7)_MeTrfase_Trmb"/>
</dbReference>
<evidence type="ECO:0000313" key="11">
    <source>
        <dbReference type="Proteomes" id="UP000034287"/>
    </source>
</evidence>
<comment type="pathway">
    <text evidence="7 9">tRNA modification; N(7)-methylguanine-tRNA biosynthesis.</text>
</comment>
<evidence type="ECO:0000256" key="1">
    <source>
        <dbReference type="ARBA" id="ARBA00000142"/>
    </source>
</evidence>
<evidence type="ECO:0000256" key="6">
    <source>
        <dbReference type="ARBA" id="ARBA00022694"/>
    </source>
</evidence>
<comment type="similarity">
    <text evidence="8 9">Belongs to the class I-like SAM-binding methyltransferase superfamily. TrmB family.</text>
</comment>
<evidence type="ECO:0000256" key="3">
    <source>
        <dbReference type="ARBA" id="ARBA00022603"/>
    </source>
</evidence>
<evidence type="ECO:0000256" key="2">
    <source>
        <dbReference type="ARBA" id="ARBA00003015"/>
    </source>
</evidence>
<dbReference type="AlphaFoldDB" id="A0A0M2SNK2"/>
<feature type="binding site" evidence="9">
    <location>
        <position position="117"/>
    </location>
    <ligand>
        <name>S-adenosyl-L-methionine</name>
        <dbReference type="ChEBI" id="CHEBI:59789"/>
    </ligand>
</feature>
<dbReference type="NCBIfam" id="TIGR00091">
    <property type="entry name" value="tRNA (guanosine(46)-N7)-methyltransferase TrmB"/>
    <property type="match status" value="1"/>
</dbReference>
<dbReference type="OrthoDB" id="9802090at2"/>
<evidence type="ECO:0000256" key="9">
    <source>
        <dbReference type="HAMAP-Rule" id="MF_01057"/>
    </source>
</evidence>
<dbReference type="PATRIC" id="fig|1432562.3.peg.630"/>
<feature type="binding site" evidence="9">
    <location>
        <position position="95"/>
    </location>
    <ligand>
        <name>S-adenosyl-L-methionine</name>
        <dbReference type="ChEBI" id="CHEBI:59789"/>
    </ligand>
</feature>
<sequence length="210" mass="24725">MRMRNKPWAMDFLSSNDDIVDVESRYAGRMDEFFETKQPLHIEVGTGMGAFITELARRNPHINYAGIELDKNVMIRVLEKVRELELANVRLVLLDANAIKEYFSEGEVDRIYLNFSDPWPKKRHEKRRLTFRSFLRQYREIAKPGGELHFKTDNRGLFEYSLVSLNRFGMDFHEVILDLHAAEPEGNIRTEYEEKFSAKGNLIYRIKASF</sequence>
<keyword evidence="5 9" id="KW-0949">S-adenosyl-L-methionine</keyword>
<dbReference type="PROSITE" id="PS51625">
    <property type="entry name" value="SAM_MT_TRMB"/>
    <property type="match status" value="1"/>
</dbReference>
<dbReference type="EC" id="2.1.1.33" evidence="9"/>
<dbReference type="InterPro" id="IPR055361">
    <property type="entry name" value="tRNA_methyltr_TrmB_bact"/>
</dbReference>
<dbReference type="GO" id="GO:0008176">
    <property type="term" value="F:tRNA (guanine(46)-N7)-methyltransferase activity"/>
    <property type="evidence" value="ECO:0007669"/>
    <property type="project" value="UniProtKB-UniRule"/>
</dbReference>
<evidence type="ECO:0000256" key="8">
    <source>
        <dbReference type="ARBA" id="ARBA00060767"/>
    </source>
</evidence>
<dbReference type="Proteomes" id="UP000034287">
    <property type="component" value="Unassembled WGS sequence"/>
</dbReference>
<dbReference type="Gene3D" id="3.40.50.150">
    <property type="entry name" value="Vaccinia Virus protein VP39"/>
    <property type="match status" value="1"/>
</dbReference>
<feature type="binding site" evidence="9">
    <location>
        <position position="43"/>
    </location>
    <ligand>
        <name>S-adenosyl-L-methionine</name>
        <dbReference type="ChEBI" id="CHEBI:59789"/>
    </ligand>
</feature>
<evidence type="ECO:0000313" key="10">
    <source>
        <dbReference type="EMBL" id="KKK35813.1"/>
    </source>
</evidence>
<keyword evidence="6 9" id="KW-0819">tRNA processing</keyword>
<keyword evidence="3 9" id="KW-0489">Methyltransferase</keyword>
<proteinExistence type="inferred from homology"/>
<feature type="binding site" evidence="9">
    <location>
        <position position="153"/>
    </location>
    <ligand>
        <name>substrate</name>
    </ligand>
</feature>
<dbReference type="NCBIfam" id="NF001080">
    <property type="entry name" value="PRK00121.2-2"/>
    <property type="match status" value="1"/>
</dbReference>
<feature type="binding site" evidence="9">
    <location>
        <begin position="190"/>
        <end position="193"/>
    </location>
    <ligand>
        <name>substrate</name>
    </ligand>
</feature>
<evidence type="ECO:0000256" key="4">
    <source>
        <dbReference type="ARBA" id="ARBA00022679"/>
    </source>
</evidence>
<reference evidence="10 11" key="1">
    <citation type="submission" date="2015-04" db="EMBL/GenBank/DDBJ databases">
        <title>Taxonomic description and genome sequence of Salinicoccus sediminis sp. nov., a novel hyper halotolerant bacterium isolated from marine sediment.</title>
        <authorList>
            <person name="Mathan Kumar R."/>
            <person name="Kaur G."/>
            <person name="Kumar N."/>
            <person name="Kumar A."/>
            <person name="Singh N.K."/>
            <person name="Kaur N."/>
            <person name="Mayilraj S."/>
        </authorList>
    </citation>
    <scope>NUCLEOTIDE SEQUENCE [LARGE SCALE GENOMIC DNA]</scope>
    <source>
        <strain evidence="10 11">SV-16</strain>
    </source>
</reference>
<name>A0A0M2SNK2_9STAP</name>
<comment type="caution">
    <text evidence="10">The sequence shown here is derived from an EMBL/GenBank/DDBJ whole genome shotgun (WGS) entry which is preliminary data.</text>
</comment>
<feature type="binding site" evidence="9">
    <location>
        <position position="121"/>
    </location>
    <ligand>
        <name>substrate</name>
    </ligand>
</feature>
<comment type="function">
    <text evidence="2 9">Catalyzes the formation of N(7)-methylguanine at position 46 (m7G46) in tRNA.</text>
</comment>
<dbReference type="CDD" id="cd02440">
    <property type="entry name" value="AdoMet_MTases"/>
    <property type="match status" value="1"/>
</dbReference>
<dbReference type="HAMAP" id="MF_01057">
    <property type="entry name" value="tRNA_methyltr_TrmB"/>
    <property type="match status" value="1"/>
</dbReference>
<keyword evidence="11" id="KW-1185">Reference proteome</keyword>
<evidence type="ECO:0000256" key="7">
    <source>
        <dbReference type="ARBA" id="ARBA00060552"/>
    </source>
</evidence>
<dbReference type="EMBL" id="LAYZ01000001">
    <property type="protein sequence ID" value="KKK35813.1"/>
    <property type="molecule type" value="Genomic_DNA"/>
</dbReference>
<feature type="region of interest" description="Interaction with RNA" evidence="9">
    <location>
        <begin position="123"/>
        <end position="128"/>
    </location>
</feature>
<comment type="catalytic activity">
    <reaction evidence="1 9">
        <text>guanosine(46) in tRNA + S-adenosyl-L-methionine = N(7)-methylguanosine(46) in tRNA + S-adenosyl-L-homocysteine</text>
        <dbReference type="Rhea" id="RHEA:42708"/>
        <dbReference type="Rhea" id="RHEA-COMP:10188"/>
        <dbReference type="Rhea" id="RHEA-COMP:10189"/>
        <dbReference type="ChEBI" id="CHEBI:57856"/>
        <dbReference type="ChEBI" id="CHEBI:59789"/>
        <dbReference type="ChEBI" id="CHEBI:74269"/>
        <dbReference type="ChEBI" id="CHEBI:74480"/>
        <dbReference type="EC" id="2.1.1.33"/>
    </reaction>
</comment>
<dbReference type="PANTHER" id="PTHR23417:SF14">
    <property type="entry name" value="PENTACOTRIPEPTIDE-REPEAT REGION OF PRORP DOMAIN-CONTAINING PROTEIN"/>
    <property type="match status" value="1"/>
</dbReference>
<organism evidence="10 11">
    <name type="scientific">Salinicoccus sediminis</name>
    <dbReference type="NCBI Taxonomy" id="1432562"/>
    <lineage>
        <taxon>Bacteria</taxon>
        <taxon>Bacillati</taxon>
        <taxon>Bacillota</taxon>
        <taxon>Bacilli</taxon>
        <taxon>Bacillales</taxon>
        <taxon>Staphylococcaceae</taxon>
        <taxon>Salinicoccus</taxon>
    </lineage>
</organism>
<dbReference type="PANTHER" id="PTHR23417">
    <property type="entry name" value="3-DEOXY-D-MANNO-OCTULOSONIC-ACID TRANSFERASE/TRNA GUANINE-N 7 - -METHYLTRANSFERASE"/>
    <property type="match status" value="1"/>
</dbReference>
<dbReference type="FunFam" id="3.40.50.150:FF:000035">
    <property type="entry name" value="tRNA (guanine-N(7)-)-methyltransferase"/>
    <property type="match status" value="1"/>
</dbReference>
<accession>A0A0M2SNK2</accession>
<dbReference type="InterPro" id="IPR029063">
    <property type="entry name" value="SAM-dependent_MTases_sf"/>
</dbReference>
<dbReference type="STRING" id="1432562.WN59_03075"/>
<dbReference type="UniPathway" id="UPA00989"/>
<dbReference type="RefSeq" id="WP_046512357.1">
    <property type="nucleotide sequence ID" value="NZ_LAYZ01000001.1"/>
</dbReference>
<dbReference type="SUPFAM" id="SSF53335">
    <property type="entry name" value="S-adenosyl-L-methionine-dependent methyltransferases"/>
    <property type="match status" value="1"/>
</dbReference>
<evidence type="ECO:0000256" key="5">
    <source>
        <dbReference type="ARBA" id="ARBA00022691"/>
    </source>
</evidence>